<dbReference type="InterPro" id="IPR010992">
    <property type="entry name" value="IHF-like_DNA-bd_dom_sf"/>
</dbReference>
<dbReference type="Pfam" id="PF00216">
    <property type="entry name" value="Bac_DNA_binding"/>
    <property type="match status" value="1"/>
</dbReference>
<dbReference type="PANTHER" id="PTHR33175:SF3">
    <property type="entry name" value="DNA-BINDING PROTEIN HU-BETA"/>
    <property type="match status" value="1"/>
</dbReference>
<sequence length="90" mass="10542">MTNKKMMSADIAKKLEYKQTEITEIIEEFLKLAIHELKAGKKVNLNKIGVLEIIEKPEKQCYNPHKKSMITIPTRKILDFRPSKHMKDTM</sequence>
<dbReference type="OrthoDB" id="9799835at2"/>
<dbReference type="PANTHER" id="PTHR33175">
    <property type="entry name" value="DNA-BINDING PROTEIN HU"/>
    <property type="match status" value="1"/>
</dbReference>
<dbReference type="Gene3D" id="4.10.520.10">
    <property type="entry name" value="IHF-like DNA-binding proteins"/>
    <property type="match status" value="1"/>
</dbReference>
<protein>
    <recommendedName>
        <fullName evidence="6">DNA-binding protein</fullName>
    </recommendedName>
</protein>
<evidence type="ECO:0000256" key="2">
    <source>
        <dbReference type="ARBA" id="ARBA00023125"/>
    </source>
</evidence>
<evidence type="ECO:0000313" key="5">
    <source>
        <dbReference type="Proteomes" id="UP000291072"/>
    </source>
</evidence>
<keyword evidence="1" id="KW-0226">DNA condensation</keyword>
<comment type="caution">
    <text evidence="4">The sequence shown here is derived from an EMBL/GenBank/DDBJ whole genome shotgun (WGS) entry which is preliminary data.</text>
</comment>
<dbReference type="GO" id="GO:0030261">
    <property type="term" value="P:chromosome condensation"/>
    <property type="evidence" value="ECO:0007669"/>
    <property type="project" value="UniProtKB-KW"/>
</dbReference>
<keyword evidence="5" id="KW-1185">Reference proteome</keyword>
<dbReference type="SUPFAM" id="SSF47729">
    <property type="entry name" value="IHF-like DNA-binding proteins"/>
    <property type="match status" value="1"/>
</dbReference>
<evidence type="ECO:0008006" key="6">
    <source>
        <dbReference type="Google" id="ProtNLM"/>
    </source>
</evidence>
<reference evidence="4 5" key="1">
    <citation type="submission" date="2018-02" db="EMBL/GenBank/DDBJ databases">
        <title>Mycoplasma marinum and Mycoplasma todarodis sp. nov., moderately halophilic and psychrotolerant mycoplasmas isolated from cephalopods.</title>
        <authorList>
            <person name="Viver T."/>
        </authorList>
    </citation>
    <scope>NUCLEOTIDE SEQUENCE [LARGE SCALE GENOMIC DNA]</scope>
    <source>
        <strain evidence="4 5">5H</strain>
    </source>
</reference>
<dbReference type="AlphaFoldDB" id="A0A4R0XN46"/>
<evidence type="ECO:0000313" key="4">
    <source>
        <dbReference type="EMBL" id="TCG10892.1"/>
    </source>
</evidence>
<gene>
    <name evidence="4" type="ORF">C4B25_02745</name>
</gene>
<proteinExistence type="inferred from homology"/>
<dbReference type="InterPro" id="IPR000119">
    <property type="entry name" value="Hist_DNA-bd"/>
</dbReference>
<dbReference type="GO" id="GO:0003677">
    <property type="term" value="F:DNA binding"/>
    <property type="evidence" value="ECO:0007669"/>
    <property type="project" value="UniProtKB-KW"/>
</dbReference>
<evidence type="ECO:0000256" key="3">
    <source>
        <dbReference type="RuleBase" id="RU003939"/>
    </source>
</evidence>
<comment type="similarity">
    <text evidence="3">Belongs to the bacterial histone-like protein family.</text>
</comment>
<keyword evidence="2" id="KW-0238">DNA-binding</keyword>
<name>A0A4R0XN46_9MOLU</name>
<organism evidence="4 5">
    <name type="scientific">Mycoplasma todarodis</name>
    <dbReference type="NCBI Taxonomy" id="1937191"/>
    <lineage>
        <taxon>Bacteria</taxon>
        <taxon>Bacillati</taxon>
        <taxon>Mycoplasmatota</taxon>
        <taxon>Mollicutes</taxon>
        <taxon>Mycoplasmataceae</taxon>
        <taxon>Mycoplasma</taxon>
    </lineage>
</organism>
<accession>A0A4R0XN46</accession>
<dbReference type="GO" id="GO:0005829">
    <property type="term" value="C:cytosol"/>
    <property type="evidence" value="ECO:0007669"/>
    <property type="project" value="TreeGrafter"/>
</dbReference>
<dbReference type="RefSeq" id="WP_131613526.1">
    <property type="nucleotide sequence ID" value="NZ_PSZP01000019.1"/>
</dbReference>
<dbReference type="EMBL" id="PSZP01000019">
    <property type="protein sequence ID" value="TCG10892.1"/>
    <property type="molecule type" value="Genomic_DNA"/>
</dbReference>
<dbReference type="GO" id="GO:0030527">
    <property type="term" value="F:structural constituent of chromatin"/>
    <property type="evidence" value="ECO:0007669"/>
    <property type="project" value="InterPro"/>
</dbReference>
<dbReference type="SMART" id="SM00411">
    <property type="entry name" value="BHL"/>
    <property type="match status" value="1"/>
</dbReference>
<evidence type="ECO:0000256" key="1">
    <source>
        <dbReference type="ARBA" id="ARBA00023067"/>
    </source>
</evidence>
<dbReference type="Proteomes" id="UP000291072">
    <property type="component" value="Unassembled WGS sequence"/>
</dbReference>